<dbReference type="EMBL" id="JACORT010000002">
    <property type="protein sequence ID" value="MBC5782522.1"/>
    <property type="molecule type" value="Genomic_DNA"/>
</dbReference>
<feature type="modified residue" description="4-aspartylphosphate" evidence="3">
    <location>
        <position position="52"/>
    </location>
</feature>
<dbReference type="Proteomes" id="UP000608513">
    <property type="component" value="Unassembled WGS sequence"/>
</dbReference>
<proteinExistence type="predicted"/>
<comment type="caution">
    <text evidence="5">The sequence shown here is derived from an EMBL/GenBank/DDBJ whole genome shotgun (WGS) entry which is preliminary data.</text>
</comment>
<sequence>MKKILVVDDEYDLLQTICATLELGGYDPVSAANGREALRKIADCMPDLVLTDVMMPYMSGYDLVAAIRKLPEGKELPLILMSAIDPGLHPQGHWNSVLPKPFTLEKLLGTVAELIGAGDEAEA</sequence>
<dbReference type="Gene3D" id="3.40.50.2300">
    <property type="match status" value="1"/>
</dbReference>
<keyword evidence="1 3" id="KW-0597">Phosphoprotein</keyword>
<accession>A0A923MMT0</accession>
<dbReference type="SMART" id="SM00448">
    <property type="entry name" value="REC"/>
    <property type="match status" value="1"/>
</dbReference>
<gene>
    <name evidence="5" type="ORF">H8N03_06170</name>
</gene>
<evidence type="ECO:0000259" key="4">
    <source>
        <dbReference type="PROSITE" id="PS50110"/>
    </source>
</evidence>
<name>A0A923MMT0_9BURK</name>
<evidence type="ECO:0000256" key="3">
    <source>
        <dbReference type="PROSITE-ProRule" id="PRU00169"/>
    </source>
</evidence>
<dbReference type="PROSITE" id="PS50110">
    <property type="entry name" value="RESPONSE_REGULATORY"/>
    <property type="match status" value="1"/>
</dbReference>
<feature type="domain" description="Response regulatory" evidence="4">
    <location>
        <begin position="3"/>
        <end position="115"/>
    </location>
</feature>
<evidence type="ECO:0000313" key="5">
    <source>
        <dbReference type="EMBL" id="MBC5782522.1"/>
    </source>
</evidence>
<dbReference type="RefSeq" id="WP_187075286.1">
    <property type="nucleotide sequence ID" value="NZ_JACORT010000002.1"/>
</dbReference>
<dbReference type="InterPro" id="IPR050595">
    <property type="entry name" value="Bact_response_regulator"/>
</dbReference>
<reference evidence="5" key="1">
    <citation type="submission" date="2020-08" db="EMBL/GenBank/DDBJ databases">
        <title>Ramlibacter sp. USB13 16S ribosomal RNA gene genome sequencing and assembly.</title>
        <authorList>
            <person name="Kang M."/>
        </authorList>
    </citation>
    <scope>NUCLEOTIDE SEQUENCE</scope>
    <source>
        <strain evidence="5">USB13</strain>
    </source>
</reference>
<dbReference type="InterPro" id="IPR011006">
    <property type="entry name" value="CheY-like_superfamily"/>
</dbReference>
<dbReference type="InterPro" id="IPR001789">
    <property type="entry name" value="Sig_transdc_resp-reg_receiver"/>
</dbReference>
<organism evidence="5 6">
    <name type="scientific">Ramlibacter cellulosilyticus</name>
    <dbReference type="NCBI Taxonomy" id="2764187"/>
    <lineage>
        <taxon>Bacteria</taxon>
        <taxon>Pseudomonadati</taxon>
        <taxon>Pseudomonadota</taxon>
        <taxon>Betaproteobacteria</taxon>
        <taxon>Burkholderiales</taxon>
        <taxon>Comamonadaceae</taxon>
        <taxon>Ramlibacter</taxon>
    </lineage>
</organism>
<dbReference type="PANTHER" id="PTHR44591:SF14">
    <property type="entry name" value="PROTEIN PILG"/>
    <property type="match status" value="1"/>
</dbReference>
<evidence type="ECO:0000256" key="2">
    <source>
        <dbReference type="ARBA" id="ARBA00023012"/>
    </source>
</evidence>
<dbReference type="GO" id="GO:0000160">
    <property type="term" value="P:phosphorelay signal transduction system"/>
    <property type="evidence" value="ECO:0007669"/>
    <property type="project" value="UniProtKB-KW"/>
</dbReference>
<dbReference type="Pfam" id="PF00072">
    <property type="entry name" value="Response_reg"/>
    <property type="match status" value="1"/>
</dbReference>
<dbReference type="SUPFAM" id="SSF52172">
    <property type="entry name" value="CheY-like"/>
    <property type="match status" value="1"/>
</dbReference>
<evidence type="ECO:0000313" key="6">
    <source>
        <dbReference type="Proteomes" id="UP000608513"/>
    </source>
</evidence>
<evidence type="ECO:0000256" key="1">
    <source>
        <dbReference type="ARBA" id="ARBA00022553"/>
    </source>
</evidence>
<keyword evidence="2" id="KW-0902">Two-component regulatory system</keyword>
<keyword evidence="6" id="KW-1185">Reference proteome</keyword>
<dbReference type="PANTHER" id="PTHR44591">
    <property type="entry name" value="STRESS RESPONSE REGULATOR PROTEIN 1"/>
    <property type="match status" value="1"/>
</dbReference>
<protein>
    <submittedName>
        <fullName evidence="5">Response regulator</fullName>
    </submittedName>
</protein>
<dbReference type="AlphaFoldDB" id="A0A923MMT0"/>